<accession>A0A2M9HAJ8</accession>
<reference evidence="3 4" key="1">
    <citation type="submission" date="2017-10" db="EMBL/GenBank/DDBJ databases">
        <title>Draft genome sequences of strains TRE 1, TRE 9, TRE H and TRI 7, isolated from tamarins, belonging to four potential novel Bifidobacterium species.</title>
        <authorList>
            <person name="Mattarelli P."/>
            <person name="Modesto M."/>
            <person name="Puglisi E."/>
            <person name="Morelli L."/>
            <person name="Spezio C."/>
            <person name="Bonetti A."/>
            <person name="Sandri C."/>
        </authorList>
    </citation>
    <scope>NUCLEOTIDE SEQUENCE [LARGE SCALE GENOMIC DNA]</scope>
    <source>
        <strain evidence="4">TRE1</strain>
    </source>
</reference>
<dbReference type="SUPFAM" id="SSF52218">
    <property type="entry name" value="Flavoproteins"/>
    <property type="match status" value="1"/>
</dbReference>
<evidence type="ECO:0000313" key="4">
    <source>
        <dbReference type="Proteomes" id="UP000229095"/>
    </source>
</evidence>
<dbReference type="AlphaFoldDB" id="A0A2M9HAJ8"/>
<dbReference type="Proteomes" id="UP000229095">
    <property type="component" value="Unassembled WGS sequence"/>
</dbReference>
<dbReference type="EMBL" id="PEBI01000001">
    <property type="protein sequence ID" value="PJM73829.1"/>
    <property type="molecule type" value="Genomic_DNA"/>
</dbReference>
<dbReference type="OrthoDB" id="9806505at2"/>
<dbReference type="GO" id="GO:0010181">
    <property type="term" value="F:FMN binding"/>
    <property type="evidence" value="ECO:0007669"/>
    <property type="project" value="InterPro"/>
</dbReference>
<protein>
    <submittedName>
        <fullName evidence="3">Flavodoxin</fullName>
    </submittedName>
</protein>
<keyword evidence="4" id="KW-1185">Reference proteome</keyword>
<dbReference type="InterPro" id="IPR008254">
    <property type="entry name" value="Flavodoxin/NO_synth"/>
</dbReference>
<organism evidence="3 4">
    <name type="scientific">Bifidobacterium primatium</name>
    <dbReference type="NCBI Taxonomy" id="2045438"/>
    <lineage>
        <taxon>Bacteria</taxon>
        <taxon>Bacillati</taxon>
        <taxon>Actinomycetota</taxon>
        <taxon>Actinomycetes</taxon>
        <taxon>Bifidobacteriales</taxon>
        <taxon>Bifidobacteriaceae</taxon>
        <taxon>Bifidobacterium</taxon>
    </lineage>
</organism>
<feature type="domain" description="Flavodoxin-like" evidence="2">
    <location>
        <begin position="113"/>
        <end position="190"/>
    </location>
</feature>
<dbReference type="PANTHER" id="PTHR39201">
    <property type="entry name" value="EXPORTED PROTEIN-RELATED"/>
    <property type="match status" value="1"/>
</dbReference>
<name>A0A2M9HAJ8_9BIFI</name>
<dbReference type="Gene3D" id="3.40.50.360">
    <property type="match status" value="1"/>
</dbReference>
<feature type="compositionally biased region" description="Low complexity" evidence="1">
    <location>
        <begin position="83"/>
        <end position="105"/>
    </location>
</feature>
<comment type="caution">
    <text evidence="3">The sequence shown here is derived from an EMBL/GenBank/DDBJ whole genome shotgun (WGS) entry which is preliminary data.</text>
</comment>
<dbReference type="InterPro" id="IPR029039">
    <property type="entry name" value="Flavoprotein-like_sf"/>
</dbReference>
<evidence type="ECO:0000313" key="3">
    <source>
        <dbReference type="EMBL" id="PJM73829.1"/>
    </source>
</evidence>
<sequence>MASVIVMFSRADENYEVGYVKEGNTAKVADAIAAATGAPIVEILPAEPYPTTYDGTVERVKREMADGVKAAIVVRLRGDGAPSADATADGNATGDGNASDGNDATTSDAVEAAFDAADTVYLGYPIWCGEPPLEIDTFLRNHDWAGKTIRPFITHGGSGFKETPAHIGDLTGAKVVQPGLAVYGTVAQNDPAEVKRAVADWLGE</sequence>
<proteinExistence type="predicted"/>
<dbReference type="RefSeq" id="WP_100509975.1">
    <property type="nucleotide sequence ID" value="NZ_PEBI01000001.1"/>
</dbReference>
<gene>
    <name evidence="3" type="ORF">CS006_01245</name>
</gene>
<feature type="region of interest" description="Disordered" evidence="1">
    <location>
        <begin position="81"/>
        <end position="105"/>
    </location>
</feature>
<evidence type="ECO:0000259" key="2">
    <source>
        <dbReference type="Pfam" id="PF12682"/>
    </source>
</evidence>
<evidence type="ECO:0000256" key="1">
    <source>
        <dbReference type="SAM" id="MobiDB-lite"/>
    </source>
</evidence>
<dbReference type="Pfam" id="PF12682">
    <property type="entry name" value="Flavodoxin_4"/>
    <property type="match status" value="1"/>
</dbReference>
<dbReference type="PANTHER" id="PTHR39201:SF1">
    <property type="entry name" value="FLAVODOXIN-LIKE DOMAIN-CONTAINING PROTEIN"/>
    <property type="match status" value="1"/>
</dbReference>